<dbReference type="GeneID" id="106810520"/>
<reference evidence="4" key="1">
    <citation type="submission" date="2025-08" db="UniProtKB">
        <authorList>
            <consortium name="RefSeq"/>
        </authorList>
    </citation>
    <scope>IDENTIFICATION</scope>
</reference>
<evidence type="ECO:0000313" key="4">
    <source>
        <dbReference type="RefSeq" id="XP_014669385.1"/>
    </source>
</evidence>
<protein>
    <submittedName>
        <fullName evidence="4">Protein max-like</fullName>
    </submittedName>
</protein>
<sequence>MRSRNSGHQKDIDTLKSQNQLLESQVRALEKAIAMDGFPETQMTEDGLINLKTEACEPPGVNVSDSDHGSHNSPDHQVAIRTSRRKKKLKPLPGE</sequence>
<dbReference type="Proteomes" id="UP000695022">
    <property type="component" value="Unplaced"/>
</dbReference>
<gene>
    <name evidence="4" type="primary">LOC106810520</name>
</gene>
<name>A0ABM1EB14_PRICU</name>
<keyword evidence="1" id="KW-0175">Coiled coil</keyword>
<accession>A0ABM1EB14</accession>
<feature type="compositionally biased region" description="Basic residues" evidence="2">
    <location>
        <begin position="82"/>
        <end position="95"/>
    </location>
</feature>
<proteinExistence type="predicted"/>
<dbReference type="SUPFAM" id="SSF57959">
    <property type="entry name" value="Leucine zipper domain"/>
    <property type="match status" value="1"/>
</dbReference>
<evidence type="ECO:0000256" key="2">
    <source>
        <dbReference type="SAM" id="MobiDB-lite"/>
    </source>
</evidence>
<dbReference type="InterPro" id="IPR046347">
    <property type="entry name" value="bZIP_sf"/>
</dbReference>
<feature type="region of interest" description="Disordered" evidence="2">
    <location>
        <begin position="57"/>
        <end position="95"/>
    </location>
</feature>
<evidence type="ECO:0000256" key="1">
    <source>
        <dbReference type="SAM" id="Coils"/>
    </source>
</evidence>
<dbReference type="RefSeq" id="XP_014669385.1">
    <property type="nucleotide sequence ID" value="XM_014813899.1"/>
</dbReference>
<feature type="coiled-coil region" evidence="1">
    <location>
        <begin position="5"/>
        <end position="32"/>
    </location>
</feature>
<evidence type="ECO:0000313" key="3">
    <source>
        <dbReference type="Proteomes" id="UP000695022"/>
    </source>
</evidence>
<keyword evidence="3" id="KW-1185">Reference proteome</keyword>
<feature type="compositionally biased region" description="Basic and acidic residues" evidence="2">
    <location>
        <begin position="65"/>
        <end position="74"/>
    </location>
</feature>
<organism evidence="3 4">
    <name type="scientific">Priapulus caudatus</name>
    <name type="common">Priapulid worm</name>
    <dbReference type="NCBI Taxonomy" id="37621"/>
    <lineage>
        <taxon>Eukaryota</taxon>
        <taxon>Metazoa</taxon>
        <taxon>Ecdysozoa</taxon>
        <taxon>Scalidophora</taxon>
        <taxon>Priapulida</taxon>
        <taxon>Priapulimorpha</taxon>
        <taxon>Priapulimorphida</taxon>
        <taxon>Priapulidae</taxon>
        <taxon>Priapulus</taxon>
    </lineage>
</organism>